<dbReference type="Gene3D" id="3.30.530.20">
    <property type="match status" value="1"/>
</dbReference>
<organism evidence="1">
    <name type="scientific">Micromonospora sp. CCTCC AA 2012012</name>
    <dbReference type="NCBI Taxonomy" id="3111921"/>
    <lineage>
        <taxon>Bacteria</taxon>
        <taxon>Bacillati</taxon>
        <taxon>Actinomycetota</taxon>
        <taxon>Actinomycetes</taxon>
        <taxon>Micromonosporales</taxon>
        <taxon>Micromonosporaceae</taxon>
        <taxon>Micromonospora</taxon>
    </lineage>
</organism>
<dbReference type="Pfam" id="PF10604">
    <property type="entry name" value="Polyketide_cyc2"/>
    <property type="match status" value="1"/>
</dbReference>
<dbReference type="EMBL" id="CP159342">
    <property type="protein sequence ID" value="XCH73610.1"/>
    <property type="molecule type" value="Genomic_DNA"/>
</dbReference>
<sequence length="160" mass="16965">MSTVTVTEFIEAQADDVWRLLTDLSARGGWLSAVGAVEVLTGDGFGPGTAWRETRHRPDGGEQPEEFVVVEAVAPTRLVLTSPGAGVDYRITWSLRAVERRRRGCTAVTVEQEALPTGPYGRVLALILGGLAARAVEGALRRDLADLARAVAPADTAEAA</sequence>
<dbReference type="EMBL" id="CP157762">
    <property type="protein sequence ID" value="XBP92913.1"/>
    <property type="molecule type" value="Genomic_DNA"/>
</dbReference>
<dbReference type="InterPro" id="IPR019587">
    <property type="entry name" value="Polyketide_cyclase/dehydratase"/>
</dbReference>
<proteinExistence type="predicted"/>
<dbReference type="InterPro" id="IPR023393">
    <property type="entry name" value="START-like_dom_sf"/>
</dbReference>
<protein>
    <submittedName>
        <fullName evidence="1">SRPBCC family protein</fullName>
    </submittedName>
</protein>
<name>A0AAU7M8D7_9ACTN</name>
<dbReference type="SUPFAM" id="SSF55961">
    <property type="entry name" value="Bet v1-like"/>
    <property type="match status" value="1"/>
</dbReference>
<dbReference type="AlphaFoldDB" id="A0AAU7M8D7"/>
<accession>A0AAU7M8D7</accession>
<reference evidence="2" key="2">
    <citation type="submission" date="2024-06" db="EMBL/GenBank/DDBJ databases">
        <title>Micromonospora mangrovi CCTCC AA 2012012 genome sequences.</title>
        <authorList>
            <person name="Gao J."/>
        </authorList>
    </citation>
    <scope>NUCLEOTIDE SEQUENCE</scope>
    <source>
        <strain evidence="2">CCTCC AA 2012012</strain>
    </source>
</reference>
<dbReference type="CDD" id="cd07812">
    <property type="entry name" value="SRPBCC"/>
    <property type="match status" value="1"/>
</dbReference>
<evidence type="ECO:0000313" key="1">
    <source>
        <dbReference type="EMBL" id="XBP92913.1"/>
    </source>
</evidence>
<gene>
    <name evidence="2" type="ORF">ABUL08_25560</name>
    <name evidence="1" type="ORF">VK199_25480</name>
</gene>
<dbReference type="RefSeq" id="WP_350932534.1">
    <property type="nucleotide sequence ID" value="NZ_CP157762.1"/>
</dbReference>
<evidence type="ECO:0000313" key="2">
    <source>
        <dbReference type="EMBL" id="XCH73610.1"/>
    </source>
</evidence>
<reference evidence="1" key="1">
    <citation type="submission" date="2024-01" db="EMBL/GenBank/DDBJ databases">
        <title>The genome sequence of Micromonospora mangrovi CCTCC AA 2012012.</title>
        <authorList>
            <person name="Gao J."/>
        </authorList>
    </citation>
    <scope>NUCLEOTIDE SEQUENCE</scope>
    <source>
        <strain evidence="1">CCTCC AA 2012012</strain>
    </source>
</reference>